<feature type="compositionally biased region" description="Low complexity" evidence="1">
    <location>
        <begin position="256"/>
        <end position="277"/>
    </location>
</feature>
<reference evidence="2 3" key="1">
    <citation type="journal article" date="2019" name="Nat. Ecol. Evol.">
        <title>Megaphylogeny resolves global patterns of mushroom evolution.</title>
        <authorList>
            <person name="Varga T."/>
            <person name="Krizsan K."/>
            <person name="Foldi C."/>
            <person name="Dima B."/>
            <person name="Sanchez-Garcia M."/>
            <person name="Sanchez-Ramirez S."/>
            <person name="Szollosi G.J."/>
            <person name="Szarkandi J.G."/>
            <person name="Papp V."/>
            <person name="Albert L."/>
            <person name="Andreopoulos W."/>
            <person name="Angelini C."/>
            <person name="Antonin V."/>
            <person name="Barry K.W."/>
            <person name="Bougher N.L."/>
            <person name="Buchanan P."/>
            <person name="Buyck B."/>
            <person name="Bense V."/>
            <person name="Catcheside P."/>
            <person name="Chovatia M."/>
            <person name="Cooper J."/>
            <person name="Damon W."/>
            <person name="Desjardin D."/>
            <person name="Finy P."/>
            <person name="Geml J."/>
            <person name="Haridas S."/>
            <person name="Hughes K."/>
            <person name="Justo A."/>
            <person name="Karasinski D."/>
            <person name="Kautmanova I."/>
            <person name="Kiss B."/>
            <person name="Kocsube S."/>
            <person name="Kotiranta H."/>
            <person name="LaButti K.M."/>
            <person name="Lechner B.E."/>
            <person name="Liimatainen K."/>
            <person name="Lipzen A."/>
            <person name="Lukacs Z."/>
            <person name="Mihaltcheva S."/>
            <person name="Morgado L.N."/>
            <person name="Niskanen T."/>
            <person name="Noordeloos M.E."/>
            <person name="Ohm R.A."/>
            <person name="Ortiz-Santana B."/>
            <person name="Ovrebo C."/>
            <person name="Racz N."/>
            <person name="Riley R."/>
            <person name="Savchenko A."/>
            <person name="Shiryaev A."/>
            <person name="Soop K."/>
            <person name="Spirin V."/>
            <person name="Szebenyi C."/>
            <person name="Tomsovsky M."/>
            <person name="Tulloss R.E."/>
            <person name="Uehling J."/>
            <person name="Grigoriev I.V."/>
            <person name="Vagvolgyi C."/>
            <person name="Papp T."/>
            <person name="Martin F.M."/>
            <person name="Miettinen O."/>
            <person name="Hibbett D.S."/>
            <person name="Nagy L.G."/>
        </authorList>
    </citation>
    <scope>NUCLEOTIDE SEQUENCE [LARGE SCALE GENOMIC DNA]</scope>
    <source>
        <strain evidence="2 3">FP101781</strain>
    </source>
</reference>
<evidence type="ECO:0000256" key="1">
    <source>
        <dbReference type="SAM" id="MobiDB-lite"/>
    </source>
</evidence>
<evidence type="ECO:0000313" key="3">
    <source>
        <dbReference type="Proteomes" id="UP000298030"/>
    </source>
</evidence>
<comment type="caution">
    <text evidence="2">The sequence shown here is derived from an EMBL/GenBank/DDBJ whole genome shotgun (WGS) entry which is preliminary data.</text>
</comment>
<feature type="region of interest" description="Disordered" evidence="1">
    <location>
        <begin position="1"/>
        <end position="316"/>
    </location>
</feature>
<dbReference type="EMBL" id="QPFP01000002">
    <property type="protein sequence ID" value="TEB38969.1"/>
    <property type="molecule type" value="Genomic_DNA"/>
</dbReference>
<feature type="compositionally biased region" description="Basic and acidic residues" evidence="1">
    <location>
        <begin position="431"/>
        <end position="445"/>
    </location>
</feature>
<evidence type="ECO:0000313" key="2">
    <source>
        <dbReference type="EMBL" id="TEB38969.1"/>
    </source>
</evidence>
<feature type="compositionally biased region" description="Polar residues" evidence="1">
    <location>
        <begin position="140"/>
        <end position="156"/>
    </location>
</feature>
<dbReference type="AlphaFoldDB" id="A0A4Y7TZG1"/>
<dbReference type="Proteomes" id="UP000298030">
    <property type="component" value="Unassembled WGS sequence"/>
</dbReference>
<feature type="region of interest" description="Disordered" evidence="1">
    <location>
        <begin position="352"/>
        <end position="507"/>
    </location>
</feature>
<feature type="compositionally biased region" description="Polar residues" evidence="1">
    <location>
        <begin position="492"/>
        <end position="503"/>
    </location>
</feature>
<feature type="compositionally biased region" description="Polar residues" evidence="1">
    <location>
        <begin position="166"/>
        <end position="175"/>
    </location>
</feature>
<keyword evidence="3" id="KW-1185">Reference proteome</keyword>
<feature type="compositionally biased region" description="Polar residues" evidence="1">
    <location>
        <begin position="637"/>
        <end position="665"/>
    </location>
</feature>
<feature type="compositionally biased region" description="Polar residues" evidence="1">
    <location>
        <begin position="68"/>
        <end position="85"/>
    </location>
</feature>
<feature type="compositionally biased region" description="Basic and acidic residues" evidence="1">
    <location>
        <begin position="86"/>
        <end position="101"/>
    </location>
</feature>
<feature type="non-terminal residue" evidence="2">
    <location>
        <position position="665"/>
    </location>
</feature>
<organism evidence="2 3">
    <name type="scientific">Coprinellus micaceus</name>
    <name type="common">Glistening ink-cap mushroom</name>
    <name type="synonym">Coprinus micaceus</name>
    <dbReference type="NCBI Taxonomy" id="71717"/>
    <lineage>
        <taxon>Eukaryota</taxon>
        <taxon>Fungi</taxon>
        <taxon>Dikarya</taxon>
        <taxon>Basidiomycota</taxon>
        <taxon>Agaricomycotina</taxon>
        <taxon>Agaricomycetes</taxon>
        <taxon>Agaricomycetidae</taxon>
        <taxon>Agaricales</taxon>
        <taxon>Agaricineae</taxon>
        <taxon>Psathyrellaceae</taxon>
        <taxon>Coprinellus</taxon>
    </lineage>
</organism>
<gene>
    <name evidence="2" type="ORF">FA13DRAFT_1724919</name>
</gene>
<feature type="compositionally biased region" description="Pro residues" evidence="1">
    <location>
        <begin position="181"/>
        <end position="192"/>
    </location>
</feature>
<protein>
    <submittedName>
        <fullName evidence="2">Uncharacterized protein</fullName>
    </submittedName>
</protein>
<feature type="compositionally biased region" description="Polar residues" evidence="1">
    <location>
        <begin position="204"/>
        <end position="236"/>
    </location>
</feature>
<name>A0A4Y7TZG1_COPMI</name>
<feature type="compositionally biased region" description="Polar residues" evidence="1">
    <location>
        <begin position="611"/>
        <end position="628"/>
    </location>
</feature>
<feature type="compositionally biased region" description="Polar residues" evidence="1">
    <location>
        <begin position="462"/>
        <end position="471"/>
    </location>
</feature>
<feature type="compositionally biased region" description="Pro residues" evidence="1">
    <location>
        <begin position="297"/>
        <end position="311"/>
    </location>
</feature>
<accession>A0A4Y7TZG1</accession>
<sequence>MSATLDQPSRPWWSMKASSTPAPEYVSEKPKLKSKSLNSLFGRKYKKQTPSLAIPDPPLPIQNIPPERTQSFTNRPPSKSVSSTHSRPDSLEPRTPSDVHHNPHYRHSLLTLSDTDPFASPRNVSIVSSPHLPTDPTRLSAYSNTSSGAGDQSYAKSSHEQPRASFASSSYSQNHAYGPESPIPPVLSPALPPTRKLLHKRSDTALNSNRGQQPSPYISITGTSGTLGPNAASSRPLTRPRGLTDNGTSQKSGFFPPSSTRPPSSRRPSNASSTRSPVMPSPRVVIRQASAQGLSKPAPPPSQRLPLPPQPRTEGGDLVRATILHPPHFRRLHSDSNASSTVSFASCVDPDAFPTDASPNPPIMTSPVRPRRISDQVTTDVEKVHSAEQSSLTPHTPPTLKKAVSHQSLLKRGPLFSASSSTQALPSPPNREQEKDNEKEKEKTPHKMRIFPHPRIPMPLKHSSSSTSTLIEPTPQEQKRVSGSSVRKRLFSGSSLRRPSTSHSVKDEDSQSVFSFKSEQDLYINTSFFKPWITTQSSGPSHWEEASPDTAPNSPIHGATGRYEAARTAPPLTFSSPTLTGAGRQRGFSVRSSNTVASIERDDDSVLSGLSPRSLSNGQRFHRSNTFTAAPRPRAGSSISQSGKAESVLSVHSISTRPRTATSSS</sequence>
<feature type="region of interest" description="Disordered" evidence="1">
    <location>
        <begin position="537"/>
        <end position="665"/>
    </location>
</feature>
<dbReference type="OrthoDB" id="3195323at2759"/>
<proteinExistence type="predicted"/>